<dbReference type="NCBIfam" id="TIGR02937">
    <property type="entry name" value="sigma70-ECF"/>
    <property type="match status" value="1"/>
</dbReference>
<evidence type="ECO:0000256" key="3">
    <source>
        <dbReference type="ARBA" id="ARBA00023082"/>
    </source>
</evidence>
<dbReference type="InterPro" id="IPR013324">
    <property type="entry name" value="RNA_pol_sigma_r3/r4-like"/>
</dbReference>
<dbReference type="PANTHER" id="PTHR43133">
    <property type="entry name" value="RNA POLYMERASE ECF-TYPE SIGMA FACTO"/>
    <property type="match status" value="1"/>
</dbReference>
<dbReference type="Proteomes" id="UP000477386">
    <property type="component" value="Unassembled WGS sequence"/>
</dbReference>
<name>A0A6M0ID25_9BACT</name>
<dbReference type="AlphaFoldDB" id="A0A6M0ID25"/>
<keyword evidence="2" id="KW-0805">Transcription regulation</keyword>
<evidence type="ECO:0000256" key="2">
    <source>
        <dbReference type="ARBA" id="ARBA00023015"/>
    </source>
</evidence>
<dbReference type="PANTHER" id="PTHR43133:SF8">
    <property type="entry name" value="RNA POLYMERASE SIGMA FACTOR HI_1459-RELATED"/>
    <property type="match status" value="1"/>
</dbReference>
<sequence length="184" mass="21348">MKKSRLADEQLVNSFQTTSAADSFEALYSRYVGKVYQKCLSITKDSEVAQDYTQDIFIKVFSKLDTFQNQSAFSTWLYSISHNYCLDQIRISKRLTTESLSEEQSINLPEATTSGISEERMQELERVMNELPQEDIKLLRLKHEQGLSIQAISEQYNLSESAVKMRLKRSRDKLQRLYAHHFSG</sequence>
<dbReference type="InterPro" id="IPR014284">
    <property type="entry name" value="RNA_pol_sigma-70_dom"/>
</dbReference>
<dbReference type="SUPFAM" id="SSF88659">
    <property type="entry name" value="Sigma3 and sigma4 domains of RNA polymerase sigma factors"/>
    <property type="match status" value="1"/>
</dbReference>
<reference evidence="8 9" key="1">
    <citation type="submission" date="2020-02" db="EMBL/GenBank/DDBJ databases">
        <title>Draft genome sequence of two Spirosoma agri KCTC 52727 and Spirosoma terrae KCTC 52035.</title>
        <authorList>
            <person name="Rojas J."/>
            <person name="Ambika Manirajan B."/>
            <person name="Ratering S."/>
            <person name="Suarez C."/>
            <person name="Schnell S."/>
        </authorList>
    </citation>
    <scope>NUCLEOTIDE SEQUENCE [LARGE SCALE GENOMIC DNA]</scope>
    <source>
        <strain evidence="8 9">KCTC 52727</strain>
    </source>
</reference>
<evidence type="ECO:0000259" key="6">
    <source>
        <dbReference type="Pfam" id="PF04542"/>
    </source>
</evidence>
<keyword evidence="4" id="KW-0238">DNA-binding</keyword>
<evidence type="ECO:0000256" key="1">
    <source>
        <dbReference type="ARBA" id="ARBA00010641"/>
    </source>
</evidence>
<accession>A0A6M0ID25</accession>
<evidence type="ECO:0000259" key="7">
    <source>
        <dbReference type="Pfam" id="PF08281"/>
    </source>
</evidence>
<dbReference type="CDD" id="cd06171">
    <property type="entry name" value="Sigma70_r4"/>
    <property type="match status" value="1"/>
</dbReference>
<proteinExistence type="inferred from homology"/>
<dbReference type="GO" id="GO:0016987">
    <property type="term" value="F:sigma factor activity"/>
    <property type="evidence" value="ECO:0007669"/>
    <property type="project" value="UniProtKB-KW"/>
</dbReference>
<dbReference type="InterPro" id="IPR007627">
    <property type="entry name" value="RNA_pol_sigma70_r2"/>
</dbReference>
<evidence type="ECO:0000256" key="4">
    <source>
        <dbReference type="ARBA" id="ARBA00023125"/>
    </source>
</evidence>
<dbReference type="EMBL" id="JAAGNZ010000001">
    <property type="protein sequence ID" value="NEU66114.1"/>
    <property type="molecule type" value="Genomic_DNA"/>
</dbReference>
<dbReference type="SUPFAM" id="SSF88946">
    <property type="entry name" value="Sigma2 domain of RNA polymerase sigma factors"/>
    <property type="match status" value="1"/>
</dbReference>
<evidence type="ECO:0000256" key="5">
    <source>
        <dbReference type="ARBA" id="ARBA00023163"/>
    </source>
</evidence>
<comment type="caution">
    <text evidence="8">The sequence shown here is derived from an EMBL/GenBank/DDBJ whole genome shotgun (WGS) entry which is preliminary data.</text>
</comment>
<dbReference type="RefSeq" id="WP_164035396.1">
    <property type="nucleotide sequence ID" value="NZ_JAAGNZ010000001.1"/>
</dbReference>
<protein>
    <submittedName>
        <fullName evidence="8">RNA polymerase sigma factor</fullName>
    </submittedName>
</protein>
<feature type="domain" description="RNA polymerase sigma-70 region 2" evidence="6">
    <location>
        <begin position="27"/>
        <end position="92"/>
    </location>
</feature>
<keyword evidence="9" id="KW-1185">Reference proteome</keyword>
<keyword evidence="5" id="KW-0804">Transcription</keyword>
<comment type="similarity">
    <text evidence="1">Belongs to the sigma-70 factor family. ECF subfamily.</text>
</comment>
<dbReference type="Gene3D" id="1.10.1740.10">
    <property type="match status" value="1"/>
</dbReference>
<organism evidence="8 9">
    <name type="scientific">Spirosoma agri</name>
    <dbReference type="NCBI Taxonomy" id="1987381"/>
    <lineage>
        <taxon>Bacteria</taxon>
        <taxon>Pseudomonadati</taxon>
        <taxon>Bacteroidota</taxon>
        <taxon>Cytophagia</taxon>
        <taxon>Cytophagales</taxon>
        <taxon>Cytophagaceae</taxon>
        <taxon>Spirosoma</taxon>
    </lineage>
</organism>
<dbReference type="InterPro" id="IPR013325">
    <property type="entry name" value="RNA_pol_sigma_r2"/>
</dbReference>
<dbReference type="InterPro" id="IPR039425">
    <property type="entry name" value="RNA_pol_sigma-70-like"/>
</dbReference>
<dbReference type="InterPro" id="IPR036388">
    <property type="entry name" value="WH-like_DNA-bd_sf"/>
</dbReference>
<dbReference type="Gene3D" id="1.10.10.10">
    <property type="entry name" value="Winged helix-like DNA-binding domain superfamily/Winged helix DNA-binding domain"/>
    <property type="match status" value="1"/>
</dbReference>
<feature type="domain" description="RNA polymerase sigma factor 70 region 4 type 2" evidence="7">
    <location>
        <begin position="122"/>
        <end position="174"/>
    </location>
</feature>
<keyword evidence="3" id="KW-0731">Sigma factor</keyword>
<gene>
    <name evidence="8" type="ORF">GK091_04410</name>
</gene>
<evidence type="ECO:0000313" key="9">
    <source>
        <dbReference type="Proteomes" id="UP000477386"/>
    </source>
</evidence>
<dbReference type="Pfam" id="PF04542">
    <property type="entry name" value="Sigma70_r2"/>
    <property type="match status" value="1"/>
</dbReference>
<dbReference type="InterPro" id="IPR013249">
    <property type="entry name" value="RNA_pol_sigma70_r4_t2"/>
</dbReference>
<evidence type="ECO:0000313" key="8">
    <source>
        <dbReference type="EMBL" id="NEU66114.1"/>
    </source>
</evidence>
<dbReference type="Pfam" id="PF08281">
    <property type="entry name" value="Sigma70_r4_2"/>
    <property type="match status" value="1"/>
</dbReference>
<dbReference type="GO" id="GO:0003677">
    <property type="term" value="F:DNA binding"/>
    <property type="evidence" value="ECO:0007669"/>
    <property type="project" value="UniProtKB-KW"/>
</dbReference>
<dbReference type="GO" id="GO:0006352">
    <property type="term" value="P:DNA-templated transcription initiation"/>
    <property type="evidence" value="ECO:0007669"/>
    <property type="project" value="InterPro"/>
</dbReference>